<keyword evidence="1" id="KW-0812">Transmembrane</keyword>
<accession>A0A0L8FTJ0</accession>
<keyword evidence="1" id="KW-1133">Transmembrane helix</keyword>
<evidence type="ECO:0000256" key="1">
    <source>
        <dbReference type="SAM" id="Phobius"/>
    </source>
</evidence>
<feature type="transmembrane region" description="Helical" evidence="1">
    <location>
        <begin position="28"/>
        <end position="50"/>
    </location>
</feature>
<evidence type="ECO:0000313" key="2">
    <source>
        <dbReference type="EMBL" id="KOF67999.1"/>
    </source>
</evidence>
<keyword evidence="1" id="KW-0472">Membrane</keyword>
<proteinExistence type="predicted"/>
<protein>
    <submittedName>
        <fullName evidence="2">Uncharacterized protein</fullName>
    </submittedName>
</protein>
<dbReference type="EMBL" id="KQ426629">
    <property type="protein sequence ID" value="KOF67999.1"/>
    <property type="molecule type" value="Genomic_DNA"/>
</dbReference>
<organism evidence="2">
    <name type="scientific">Octopus bimaculoides</name>
    <name type="common">California two-spotted octopus</name>
    <dbReference type="NCBI Taxonomy" id="37653"/>
    <lineage>
        <taxon>Eukaryota</taxon>
        <taxon>Metazoa</taxon>
        <taxon>Spiralia</taxon>
        <taxon>Lophotrochozoa</taxon>
        <taxon>Mollusca</taxon>
        <taxon>Cephalopoda</taxon>
        <taxon>Coleoidea</taxon>
        <taxon>Octopodiformes</taxon>
        <taxon>Octopoda</taxon>
        <taxon>Incirrata</taxon>
        <taxon>Octopodidae</taxon>
        <taxon>Octopus</taxon>
    </lineage>
</organism>
<sequence>MYIISGFFCGFSFVVFLKGRCWGELLKFYIFCMRSLGCFFKCVFSLIYFLKRKHIEIYNRTIFQFVNILNENREV</sequence>
<name>A0A0L8FTJ0_OCTBM</name>
<gene>
    <name evidence="2" type="ORF">OCBIM_22008394mg</name>
</gene>
<reference evidence="2" key="1">
    <citation type="submission" date="2015-07" db="EMBL/GenBank/DDBJ databases">
        <title>MeaNS - Measles Nucleotide Surveillance Program.</title>
        <authorList>
            <person name="Tran T."/>
            <person name="Druce J."/>
        </authorList>
    </citation>
    <scope>NUCLEOTIDE SEQUENCE</scope>
    <source>
        <strain evidence="2">UCB-OBI-ISO-001</strain>
        <tissue evidence="2">Gonad</tissue>
    </source>
</reference>
<dbReference type="AlphaFoldDB" id="A0A0L8FTJ0"/>